<dbReference type="Gene3D" id="2.30.29.30">
    <property type="entry name" value="Pleckstrin-homology domain (PH domain)/Phosphotyrosine-binding domain (PTB)"/>
    <property type="match status" value="1"/>
</dbReference>
<comment type="similarity">
    <text evidence="2 9">Belongs to the phospholipase D family.</text>
</comment>
<keyword evidence="7" id="KW-0449">Lipoprotein</keyword>
<sequence length="1213" mass="140567">MTRHDDSGGVSALVRHTAGMAELAINAGHPDRKHNEYLPYPDNNFNDIIDERFQRADKFTVAHVFDRSGRTFVPNVPVHVKSIVAERTYAAFTEFLNPYLYCVTTKHGPFEWTIYKRYRNFSDLHKALVQYVEAETKRSISDLEKVQEEENENPCFPTRNDRMAFINDSIVRERCQILLEYLNKILKHPKFRNHPATREFFDVSCVSFVYGLSGSIKEGYLLKRSHDDYRGHSIFFRLPFFCDFCKFHHGRKWFIIKDSYITYMRPDTYEVRFPMLVDRAFDIATGFRHARTPHGIKITNLQRSLVLKCRNRRDCEEWTQHLMNLKEQAKCFLSSQTSRFNSFAPIRRKQFAHWFVNGKSYMESVAKALLTAKEEVFITDWWLSPEIMMVRPTDDETFRLDNLLGKIADDGVRVYVLVFKEMSFAMGLNSLHTKRALIGKSKRGFIKVIRHPDHYPSGGVFLWSHHEKLVIIDQKIAFVGGIDLCFGRWDDDFMRLVDLGEENETKLKLPGEIEADKQAAGGKETVEAAEITTTEMAENAGERPAKTISTDQMRSAVTPPNKGSEDVKPGDQAHASGAGHHMKTAAKKWIESKFSVHRQSNKIYPEEPSRNDGDGNESDAEKGNHRISRKPLMHTLTSADNKLTNKPYEQDLQPQRVSHWRHSKTNLNRLRSLDSLETGQDDHAAHTNAAPSSHRFRSQNAFNKFVHQTIDFARHDQSGVEPKVIDEDEETMRRQQRYAGKWRRLAKIMRKGSADEDSEDEEKPEDPQSIIGPSPVIDTKHRYFIGKDYSNPYEKDFEVLEKYSEDFIDRKLVPRMPWHDEALVVFGQAARDVARHFIQRWNIHKCEKFLYNDSYPFLLPKTYDDPDEIRVTNWKDFLDSPPYKVDAQCVRSVGTWSIGTRTIESSIQNAYLQMIDAAKYYIYIENQFFITIADDAVVKNQLAEALYRRVLRAHAANEKFRIYIVLPLLPGFDNVNAVQAVLYFIMRSITKGDQSLFKRLELSGIRPDEYISFYGMRAHDVLMGVLVTEIIYVHSKLMIIDDRMAICGSANINDRSLLGQRDSEVCMVINDLEEEVGVFAGKELRVGKFCSSWRKRLFAIMLGIQFENPNNIDLSDPVSDEFYNYFRDVAKKNTLIFEEVFATLPSDRVRRFDQVGQYTEVPKLKETDPIQAQEKLKGVQGLIVEYPLYFLDDENYLPSLRTREGLVPNVMWT</sequence>
<keyword evidence="4 9" id="KW-0378">Hydrolase</keyword>
<dbReference type="InterPro" id="IPR015679">
    <property type="entry name" value="PLipase_D_fam"/>
</dbReference>
<dbReference type="InterPro" id="IPR001683">
    <property type="entry name" value="PX_dom"/>
</dbReference>
<feature type="region of interest" description="Disordered" evidence="10">
    <location>
        <begin position="535"/>
        <end position="583"/>
    </location>
</feature>
<dbReference type="InterPro" id="IPR016555">
    <property type="entry name" value="PLipase_D_euk"/>
</dbReference>
<proteinExistence type="inferred from homology"/>
<dbReference type="GO" id="GO:0006654">
    <property type="term" value="P:phosphatidic acid biosynthetic process"/>
    <property type="evidence" value="ECO:0007669"/>
    <property type="project" value="InterPro"/>
</dbReference>
<evidence type="ECO:0000256" key="1">
    <source>
        <dbReference type="ARBA" id="ARBA00000798"/>
    </source>
</evidence>
<gene>
    <name evidence="13" type="ORF">EDS130_LOCUS15026</name>
</gene>
<dbReference type="EC" id="3.1.4.4" evidence="9"/>
<comment type="catalytic activity">
    <reaction evidence="1 9">
        <text>a 1,2-diacyl-sn-glycero-3-phosphocholine + H2O = a 1,2-diacyl-sn-glycero-3-phosphate + choline + H(+)</text>
        <dbReference type="Rhea" id="RHEA:14445"/>
        <dbReference type="ChEBI" id="CHEBI:15354"/>
        <dbReference type="ChEBI" id="CHEBI:15377"/>
        <dbReference type="ChEBI" id="CHEBI:15378"/>
        <dbReference type="ChEBI" id="CHEBI:57643"/>
        <dbReference type="ChEBI" id="CHEBI:58608"/>
        <dbReference type="EC" id="3.1.4.4"/>
    </reaction>
</comment>
<comment type="caution">
    <text evidence="13">The sequence shown here is derived from an EMBL/GenBank/DDBJ whole genome shotgun (WGS) entry which is preliminary data.</text>
</comment>
<dbReference type="PANTHER" id="PTHR18896:SF76">
    <property type="entry name" value="PHOSPHOLIPASE"/>
    <property type="match status" value="1"/>
</dbReference>
<dbReference type="EMBL" id="CAJNOJ010000062">
    <property type="protein sequence ID" value="CAF1003874.1"/>
    <property type="molecule type" value="Genomic_DNA"/>
</dbReference>
<dbReference type="InterPro" id="IPR011993">
    <property type="entry name" value="PH-like_dom_sf"/>
</dbReference>
<dbReference type="OrthoDB" id="14911at2759"/>
<dbReference type="InterPro" id="IPR025202">
    <property type="entry name" value="PLD-like_dom"/>
</dbReference>
<evidence type="ECO:0000256" key="2">
    <source>
        <dbReference type="ARBA" id="ARBA00008664"/>
    </source>
</evidence>
<evidence type="ECO:0000313" key="14">
    <source>
        <dbReference type="Proteomes" id="UP000663852"/>
    </source>
</evidence>
<evidence type="ECO:0000256" key="10">
    <source>
        <dbReference type="SAM" id="MobiDB-lite"/>
    </source>
</evidence>
<dbReference type="GO" id="GO:0004630">
    <property type="term" value="F:phospholipase D activity"/>
    <property type="evidence" value="ECO:0007669"/>
    <property type="project" value="UniProtKB-UniRule"/>
</dbReference>
<dbReference type="GO" id="GO:0035556">
    <property type="term" value="P:intracellular signal transduction"/>
    <property type="evidence" value="ECO:0007669"/>
    <property type="project" value="InterPro"/>
</dbReference>
<dbReference type="SUPFAM" id="SSF64268">
    <property type="entry name" value="PX domain"/>
    <property type="match status" value="1"/>
</dbReference>
<dbReference type="CDD" id="cd01254">
    <property type="entry name" value="PH_PLD"/>
    <property type="match status" value="1"/>
</dbReference>
<evidence type="ECO:0000259" key="11">
    <source>
        <dbReference type="PROSITE" id="PS50035"/>
    </source>
</evidence>
<dbReference type="GO" id="GO:0035091">
    <property type="term" value="F:phosphatidylinositol binding"/>
    <property type="evidence" value="ECO:0007669"/>
    <property type="project" value="InterPro"/>
</dbReference>
<dbReference type="PROSITE" id="PS50195">
    <property type="entry name" value="PX"/>
    <property type="match status" value="1"/>
</dbReference>
<evidence type="ECO:0000256" key="8">
    <source>
        <dbReference type="ARBA" id="ARBA00037868"/>
    </source>
</evidence>
<name>A0A814H1I6_ADIRI</name>
<reference evidence="13" key="1">
    <citation type="submission" date="2021-02" db="EMBL/GenBank/DDBJ databases">
        <authorList>
            <person name="Nowell W R."/>
        </authorList>
    </citation>
    <scope>NUCLEOTIDE SEQUENCE</scope>
</reference>
<dbReference type="AlphaFoldDB" id="A0A814H1I6"/>
<evidence type="ECO:0000256" key="7">
    <source>
        <dbReference type="ARBA" id="ARBA00023288"/>
    </source>
</evidence>
<evidence type="ECO:0000256" key="3">
    <source>
        <dbReference type="ARBA" id="ARBA00022737"/>
    </source>
</evidence>
<dbReference type="Pfam" id="PF00614">
    <property type="entry name" value="PLDc"/>
    <property type="match status" value="1"/>
</dbReference>
<evidence type="ECO:0000256" key="5">
    <source>
        <dbReference type="ARBA" id="ARBA00022963"/>
    </source>
</evidence>
<keyword evidence="6" id="KW-0443">Lipid metabolism</keyword>
<dbReference type="InterPro" id="IPR036871">
    <property type="entry name" value="PX_dom_sf"/>
</dbReference>
<keyword evidence="5 9" id="KW-0442">Lipid degradation</keyword>
<dbReference type="Proteomes" id="UP000663852">
    <property type="component" value="Unassembled WGS sequence"/>
</dbReference>
<dbReference type="Pfam" id="PF13091">
    <property type="entry name" value="PLDc_2"/>
    <property type="match status" value="1"/>
</dbReference>
<comment type="subcellular location">
    <subcellularLocation>
        <location evidence="8">Endomembrane system</location>
        <topology evidence="8">Lipid-anchor</topology>
    </subcellularLocation>
</comment>
<protein>
    <recommendedName>
        <fullName evidence="9">Phospholipase</fullName>
        <ecNumber evidence="9">3.1.4.4</ecNumber>
    </recommendedName>
</protein>
<dbReference type="PANTHER" id="PTHR18896">
    <property type="entry name" value="PHOSPHOLIPASE D"/>
    <property type="match status" value="1"/>
</dbReference>
<evidence type="ECO:0000256" key="6">
    <source>
        <dbReference type="ARBA" id="ARBA00023098"/>
    </source>
</evidence>
<dbReference type="SUPFAM" id="SSF50729">
    <property type="entry name" value="PH domain-like"/>
    <property type="match status" value="1"/>
</dbReference>
<keyword evidence="3" id="KW-0677">Repeat</keyword>
<dbReference type="GO" id="GO:0060627">
    <property type="term" value="P:regulation of vesicle-mediated transport"/>
    <property type="evidence" value="ECO:0007669"/>
    <property type="project" value="TreeGrafter"/>
</dbReference>
<dbReference type="InterPro" id="IPR001736">
    <property type="entry name" value="PLipase_D/transphosphatidylase"/>
</dbReference>
<evidence type="ECO:0000313" key="13">
    <source>
        <dbReference type="EMBL" id="CAF1003874.1"/>
    </source>
</evidence>
<feature type="region of interest" description="Disordered" evidence="10">
    <location>
        <begin position="749"/>
        <end position="773"/>
    </location>
</feature>
<dbReference type="Gene3D" id="3.30.1520.10">
    <property type="entry name" value="Phox-like domain"/>
    <property type="match status" value="1"/>
</dbReference>
<dbReference type="SMART" id="SM00312">
    <property type="entry name" value="PX"/>
    <property type="match status" value="1"/>
</dbReference>
<evidence type="ECO:0000256" key="9">
    <source>
        <dbReference type="PIRNR" id="PIRNR009376"/>
    </source>
</evidence>
<feature type="domain" description="PLD phosphodiesterase" evidence="11">
    <location>
        <begin position="1029"/>
        <end position="1056"/>
    </location>
</feature>
<feature type="domain" description="PLD phosphodiesterase" evidence="11">
    <location>
        <begin position="461"/>
        <end position="488"/>
    </location>
</feature>
<evidence type="ECO:0000259" key="12">
    <source>
        <dbReference type="PROSITE" id="PS50195"/>
    </source>
</evidence>
<dbReference type="CDD" id="cd09141">
    <property type="entry name" value="PLDc_vPLD1_2_yPLD_like_2"/>
    <property type="match status" value="1"/>
</dbReference>
<dbReference type="InterPro" id="IPR001849">
    <property type="entry name" value="PH_domain"/>
</dbReference>
<feature type="domain" description="PX" evidence="12">
    <location>
        <begin position="79"/>
        <end position="208"/>
    </location>
</feature>
<dbReference type="SMART" id="SM00155">
    <property type="entry name" value="PLDc"/>
    <property type="match status" value="2"/>
</dbReference>
<dbReference type="GO" id="GO:0009395">
    <property type="term" value="P:phospholipid catabolic process"/>
    <property type="evidence" value="ECO:0007669"/>
    <property type="project" value="TreeGrafter"/>
</dbReference>
<dbReference type="PIRSF" id="PIRSF009376">
    <property type="entry name" value="Phospholipase_D_euk"/>
    <property type="match status" value="1"/>
</dbReference>
<dbReference type="SUPFAM" id="SSF56024">
    <property type="entry name" value="Phospholipase D/nuclease"/>
    <property type="match status" value="3"/>
</dbReference>
<accession>A0A814H1I6</accession>
<dbReference type="PROSITE" id="PS50035">
    <property type="entry name" value="PLD"/>
    <property type="match status" value="2"/>
</dbReference>
<evidence type="ECO:0000256" key="4">
    <source>
        <dbReference type="ARBA" id="ARBA00022801"/>
    </source>
</evidence>
<dbReference type="Pfam" id="PF00787">
    <property type="entry name" value="PX"/>
    <property type="match status" value="1"/>
</dbReference>
<dbReference type="GO" id="GO:0012505">
    <property type="term" value="C:endomembrane system"/>
    <property type="evidence" value="ECO:0007669"/>
    <property type="project" value="UniProtKB-SubCell"/>
</dbReference>
<organism evidence="13 14">
    <name type="scientific">Adineta ricciae</name>
    <name type="common">Rotifer</name>
    <dbReference type="NCBI Taxonomy" id="249248"/>
    <lineage>
        <taxon>Eukaryota</taxon>
        <taxon>Metazoa</taxon>
        <taxon>Spiralia</taxon>
        <taxon>Gnathifera</taxon>
        <taxon>Rotifera</taxon>
        <taxon>Eurotatoria</taxon>
        <taxon>Bdelloidea</taxon>
        <taxon>Adinetida</taxon>
        <taxon>Adinetidae</taxon>
        <taxon>Adineta</taxon>
    </lineage>
</organism>
<feature type="region of interest" description="Disordered" evidence="10">
    <location>
        <begin position="600"/>
        <end position="633"/>
    </location>
</feature>
<feature type="compositionally biased region" description="Basic and acidic residues" evidence="10">
    <location>
        <begin position="604"/>
        <end position="624"/>
    </location>
</feature>
<dbReference type="SMART" id="SM00233">
    <property type="entry name" value="PH"/>
    <property type="match status" value="1"/>
</dbReference>
<feature type="compositionally biased region" description="Acidic residues" evidence="10">
    <location>
        <begin position="755"/>
        <end position="764"/>
    </location>
</feature>
<dbReference type="Gene3D" id="3.30.870.10">
    <property type="entry name" value="Endonuclease Chain A"/>
    <property type="match status" value="2"/>
</dbReference>